<evidence type="ECO:0000313" key="4">
    <source>
        <dbReference type="WBParaSite" id="SSLN_0001681001-mRNA-1"/>
    </source>
</evidence>
<feature type="compositionally biased region" description="Low complexity" evidence="1">
    <location>
        <begin position="987"/>
        <end position="1025"/>
    </location>
</feature>
<feature type="compositionally biased region" description="Basic and acidic residues" evidence="1">
    <location>
        <begin position="323"/>
        <end position="335"/>
    </location>
</feature>
<dbReference type="AlphaFoldDB" id="A0A183TIA0"/>
<feature type="region of interest" description="Disordered" evidence="1">
    <location>
        <begin position="263"/>
        <end position="285"/>
    </location>
</feature>
<dbReference type="EMBL" id="UYSU01040786">
    <property type="protein sequence ID" value="VDM02584.1"/>
    <property type="molecule type" value="Genomic_DNA"/>
</dbReference>
<organism evidence="4">
    <name type="scientific">Schistocephalus solidus</name>
    <name type="common">Tapeworm</name>
    <dbReference type="NCBI Taxonomy" id="70667"/>
    <lineage>
        <taxon>Eukaryota</taxon>
        <taxon>Metazoa</taxon>
        <taxon>Spiralia</taxon>
        <taxon>Lophotrochozoa</taxon>
        <taxon>Platyhelminthes</taxon>
        <taxon>Cestoda</taxon>
        <taxon>Eucestoda</taxon>
        <taxon>Diphyllobothriidea</taxon>
        <taxon>Diphyllobothriidae</taxon>
        <taxon>Schistocephalus</taxon>
    </lineage>
</organism>
<feature type="region of interest" description="Disordered" evidence="1">
    <location>
        <begin position="300"/>
        <end position="339"/>
    </location>
</feature>
<dbReference type="STRING" id="70667.A0A183TIA0"/>
<dbReference type="Proteomes" id="UP000275846">
    <property type="component" value="Unassembled WGS sequence"/>
</dbReference>
<feature type="region of interest" description="Disordered" evidence="1">
    <location>
        <begin position="361"/>
        <end position="394"/>
    </location>
</feature>
<dbReference type="OrthoDB" id="10689428at2759"/>
<feature type="compositionally biased region" description="Basic and acidic residues" evidence="1">
    <location>
        <begin position="275"/>
        <end position="285"/>
    </location>
</feature>
<reference evidence="2 3" key="2">
    <citation type="submission" date="2018-11" db="EMBL/GenBank/DDBJ databases">
        <authorList>
            <consortium name="Pathogen Informatics"/>
        </authorList>
    </citation>
    <scope>NUCLEOTIDE SEQUENCE [LARGE SCALE GENOMIC DNA]</scope>
    <source>
        <strain evidence="2 3">NST_G2</strain>
    </source>
</reference>
<feature type="region of interest" description="Disordered" evidence="1">
    <location>
        <begin position="799"/>
        <end position="830"/>
    </location>
</feature>
<feature type="region of interest" description="Disordered" evidence="1">
    <location>
        <begin position="987"/>
        <end position="1055"/>
    </location>
</feature>
<feature type="compositionally biased region" description="Low complexity" evidence="1">
    <location>
        <begin position="799"/>
        <end position="819"/>
    </location>
</feature>
<reference evidence="4" key="1">
    <citation type="submission" date="2016-06" db="UniProtKB">
        <authorList>
            <consortium name="WormBaseParasite"/>
        </authorList>
    </citation>
    <scope>IDENTIFICATION</scope>
</reference>
<gene>
    <name evidence="2" type="ORF">SSLN_LOCUS16198</name>
</gene>
<evidence type="ECO:0000256" key="1">
    <source>
        <dbReference type="SAM" id="MobiDB-lite"/>
    </source>
</evidence>
<feature type="compositionally biased region" description="Acidic residues" evidence="1">
    <location>
        <begin position="185"/>
        <end position="201"/>
    </location>
</feature>
<protein>
    <submittedName>
        <fullName evidence="4">Muscular LMNA-interacting protein</fullName>
    </submittedName>
</protein>
<proteinExistence type="predicted"/>
<feature type="compositionally biased region" description="Polar residues" evidence="1">
    <location>
        <begin position="875"/>
        <end position="903"/>
    </location>
</feature>
<sequence length="1133" mass="121453">MSPSLLRFPMEHTVDIVGLRRSNCRVCVWWYAQGQLRPRQPPALSSASGLLDSVMPPGSGGGGGVRATFPPVDPALATLPPKLSLLPDIVMHIQELKSSGEALDLTSTEPPPGLSYEARLCESTVYEQVNPATRIYQGRVSMAYTEYPAAPVPPRKQQLQPVAPRTAVATSQHSATLPRFFLSTGEEEEEDDEEKEKEEEENIVTVSWAGSHALDRSAHLEPRLPLGTEYHPERAPYEAPITTKSTPLRSNKLTVRERRTTIPFSESCGGQASGEHPEQRSPERKQLDTTAISVGTQPVVCSSRGLPSQPRTSETTTTPTTIRDTDRITTQEREQQMSPIDCSGAAVVRPEATLTRTAIFSHPREDDLEGDYDDPYSEEHEPSQATHLNGTPADDRFSGSLASITVPKSDAVLLAGPYSGILRSLDSSLVASFDAAKRTLSFPSPPSAFSLYRRPKPTFPGSAMTPTESTGIYKFFRLPAMHREIPEEDLHSGALDAPRDLETRLETRSIMAASRISATHSAVATSGNRELDERVNSATATTFSTPRTSFPTTSRSLDVLMVKQSSNSAVASNPCTGNGGTAEVRQYPSRFSTTTSSSSGRSSIAFGKQNVSPETSELSRSTLAHHYPYRQAVNAAISAAAFASTSTSSSSSSSTDNQVFESSYVPQRCSRQYEPAAAPALATGGRDSQTTPDRRRNQITVMSTLSEYQPACSAGQRGDHSQARTIVETLVTLTSGHPQRRPQQLTAAPTAPCRALQEETETTTATGAASILSSGAKATTAADNSEAKVRRVGLSRLGSAGTATSGRTSAAAAVATGSTNKPADRQKPPRTVADRIQPLVENEKMLSSTLEELGDAVAWLERERNDLLQQERLSRTPSSSSCHRQQSNHGGATNLRNTRSYGSPSKHKTLGANTSVLSLNFGYQAAEEPIFPRPQAPYTYQKNYSADGMPGALTKSTNSLSSADPMLSPNTPAATLVGNYRTSYLFSRSGSGSASPHRSRHSSGSSDRSFLTARSSLVSRGSVRGESSRSRAGGGGFSSQVTPKTTSVPRPSGLMIKGGRIESMEALYNCGGSPHRLQPRNASASRSNCSLYSDRPPNLFPCSLGRPSSDALSPGVLNRETHNFAVPSSPLTS</sequence>
<dbReference type="WBParaSite" id="SSLN_0001681001-mRNA-1">
    <property type="protein sequence ID" value="SSLN_0001681001-mRNA-1"/>
    <property type="gene ID" value="SSLN_0001681001"/>
</dbReference>
<feature type="compositionally biased region" description="Polar residues" evidence="1">
    <location>
        <begin position="771"/>
        <end position="783"/>
    </location>
</feature>
<feature type="compositionally biased region" description="Low complexity" evidence="1">
    <location>
        <begin position="589"/>
        <end position="603"/>
    </location>
</feature>
<feature type="compositionally biased region" description="Low complexity" evidence="1">
    <location>
        <begin position="308"/>
        <end position="322"/>
    </location>
</feature>
<feature type="region of interest" description="Disordered" evidence="1">
    <location>
        <begin position="569"/>
        <end position="619"/>
    </location>
</feature>
<accession>A0A183TIA0</accession>
<keyword evidence="3" id="KW-1185">Reference proteome</keyword>
<feature type="compositionally biased region" description="Acidic residues" evidence="1">
    <location>
        <begin position="366"/>
        <end position="376"/>
    </location>
</feature>
<feature type="region of interest" description="Disordered" evidence="1">
    <location>
        <begin position="760"/>
        <end position="786"/>
    </location>
</feature>
<feature type="region of interest" description="Disordered" evidence="1">
    <location>
        <begin position="676"/>
        <end position="695"/>
    </location>
</feature>
<feature type="compositionally biased region" description="Polar residues" evidence="1">
    <location>
        <begin position="609"/>
        <end position="619"/>
    </location>
</feature>
<feature type="region of interest" description="Disordered" evidence="1">
    <location>
        <begin position="871"/>
        <end position="910"/>
    </location>
</feature>
<evidence type="ECO:0000313" key="3">
    <source>
        <dbReference type="Proteomes" id="UP000275846"/>
    </source>
</evidence>
<feature type="compositionally biased region" description="Polar residues" evidence="1">
    <location>
        <begin position="1040"/>
        <end position="1049"/>
    </location>
</feature>
<evidence type="ECO:0000313" key="2">
    <source>
        <dbReference type="EMBL" id="VDM02584.1"/>
    </source>
</evidence>
<feature type="region of interest" description="Disordered" evidence="1">
    <location>
        <begin position="168"/>
        <end position="201"/>
    </location>
</feature>
<name>A0A183TIA0_SCHSO</name>